<comment type="caution">
    <text evidence="1">The sequence shown here is derived from an EMBL/GenBank/DDBJ whole genome shotgun (WGS) entry which is preliminary data.</text>
</comment>
<proteinExistence type="predicted"/>
<evidence type="ECO:0000313" key="2">
    <source>
        <dbReference type="Proteomes" id="UP000821865"/>
    </source>
</evidence>
<evidence type="ECO:0000313" key="1">
    <source>
        <dbReference type="EMBL" id="KAH7937128.1"/>
    </source>
</evidence>
<sequence>MERRISAQEEELTELRALNRGLQQEVLKKFREGDNGPVPNTCPLSPGLARVSVAAARQAPPSATPAEAVSVQSPEHHRADGSGASMIDIGQGLRVAAEAWRRIQARDKDSMFVKDLLITIWDPAQLQGRSLQGKHCPRYPDRPRKEPLTPWKLSVMQGDYSIY</sequence>
<dbReference type="EMBL" id="CM023477">
    <property type="protein sequence ID" value="KAH7937128.1"/>
    <property type="molecule type" value="Genomic_DNA"/>
</dbReference>
<accession>A0ACB8C8B1</accession>
<organism evidence="1 2">
    <name type="scientific">Dermacentor silvarum</name>
    <name type="common">Tick</name>
    <dbReference type="NCBI Taxonomy" id="543639"/>
    <lineage>
        <taxon>Eukaryota</taxon>
        <taxon>Metazoa</taxon>
        <taxon>Ecdysozoa</taxon>
        <taxon>Arthropoda</taxon>
        <taxon>Chelicerata</taxon>
        <taxon>Arachnida</taxon>
        <taxon>Acari</taxon>
        <taxon>Parasitiformes</taxon>
        <taxon>Ixodida</taxon>
        <taxon>Ixodoidea</taxon>
        <taxon>Ixodidae</taxon>
        <taxon>Rhipicephalinae</taxon>
        <taxon>Dermacentor</taxon>
    </lineage>
</organism>
<dbReference type="Proteomes" id="UP000821865">
    <property type="component" value="Chromosome 8"/>
</dbReference>
<name>A0ACB8C8B1_DERSI</name>
<protein>
    <submittedName>
        <fullName evidence="1">Uncharacterized protein</fullName>
    </submittedName>
</protein>
<gene>
    <name evidence="1" type="ORF">HPB49_007988</name>
</gene>
<reference evidence="1" key="1">
    <citation type="submission" date="2020-05" db="EMBL/GenBank/DDBJ databases">
        <title>Large-scale comparative analyses of tick genomes elucidate their genetic diversity and vector capacities.</title>
        <authorList>
            <person name="Jia N."/>
            <person name="Wang J."/>
            <person name="Shi W."/>
            <person name="Du L."/>
            <person name="Sun Y."/>
            <person name="Zhan W."/>
            <person name="Jiang J."/>
            <person name="Wang Q."/>
            <person name="Zhang B."/>
            <person name="Ji P."/>
            <person name="Sakyi L.B."/>
            <person name="Cui X."/>
            <person name="Yuan T."/>
            <person name="Jiang B."/>
            <person name="Yang W."/>
            <person name="Lam T.T.-Y."/>
            <person name="Chang Q."/>
            <person name="Ding S."/>
            <person name="Wang X."/>
            <person name="Zhu J."/>
            <person name="Ruan X."/>
            <person name="Zhao L."/>
            <person name="Wei J."/>
            <person name="Que T."/>
            <person name="Du C."/>
            <person name="Cheng J."/>
            <person name="Dai P."/>
            <person name="Han X."/>
            <person name="Huang E."/>
            <person name="Gao Y."/>
            <person name="Liu J."/>
            <person name="Shao H."/>
            <person name="Ye R."/>
            <person name="Li L."/>
            <person name="Wei W."/>
            <person name="Wang X."/>
            <person name="Wang C."/>
            <person name="Yang T."/>
            <person name="Huo Q."/>
            <person name="Li W."/>
            <person name="Guo W."/>
            <person name="Chen H."/>
            <person name="Zhou L."/>
            <person name="Ni X."/>
            <person name="Tian J."/>
            <person name="Zhou Y."/>
            <person name="Sheng Y."/>
            <person name="Liu T."/>
            <person name="Pan Y."/>
            <person name="Xia L."/>
            <person name="Li J."/>
            <person name="Zhao F."/>
            <person name="Cao W."/>
        </authorList>
    </citation>
    <scope>NUCLEOTIDE SEQUENCE</scope>
    <source>
        <strain evidence="1">Dsil-2018</strain>
    </source>
</reference>
<keyword evidence="2" id="KW-1185">Reference proteome</keyword>